<sequence>MTNAEYNRNIQRFRRAHWLHYGAQALLMGCAGLATRHGVAGPAAVNPQLATWPALLALAVAVPLLSVVLYGVCQSIRPNLRRPYAENMRIYLSRLVVRNSLLGLLGLPLLAAYLLTHQLAILAIYAGLLLFLGQRTAPSAKTYQRWLLT</sequence>
<dbReference type="Proteomes" id="UP000317624">
    <property type="component" value="Unassembled WGS sequence"/>
</dbReference>
<feature type="transmembrane region" description="Helical" evidence="1">
    <location>
        <begin position="92"/>
        <end position="113"/>
    </location>
</feature>
<gene>
    <name evidence="2" type="ORF">FNT36_05115</name>
</gene>
<organism evidence="2 3">
    <name type="scientific">Hymenobacter setariae</name>
    <dbReference type="NCBI Taxonomy" id="2594794"/>
    <lineage>
        <taxon>Bacteria</taxon>
        <taxon>Pseudomonadati</taxon>
        <taxon>Bacteroidota</taxon>
        <taxon>Cytophagia</taxon>
        <taxon>Cytophagales</taxon>
        <taxon>Hymenobacteraceae</taxon>
        <taxon>Hymenobacter</taxon>
    </lineage>
</organism>
<accession>A0A558C3U4</accession>
<dbReference type="OrthoDB" id="884420at2"/>
<feature type="transmembrane region" description="Helical" evidence="1">
    <location>
        <begin position="51"/>
        <end position="72"/>
    </location>
</feature>
<keyword evidence="1" id="KW-1133">Transmembrane helix</keyword>
<comment type="caution">
    <text evidence="2">The sequence shown here is derived from an EMBL/GenBank/DDBJ whole genome shotgun (WGS) entry which is preliminary data.</text>
</comment>
<dbReference type="EMBL" id="VMRJ01000001">
    <property type="protein sequence ID" value="TVT43469.1"/>
    <property type="molecule type" value="Genomic_DNA"/>
</dbReference>
<dbReference type="RefSeq" id="WP_144844992.1">
    <property type="nucleotide sequence ID" value="NZ_VMRJ01000001.1"/>
</dbReference>
<name>A0A558C3U4_9BACT</name>
<feature type="transmembrane region" description="Helical" evidence="1">
    <location>
        <begin position="119"/>
        <end position="137"/>
    </location>
</feature>
<keyword evidence="3" id="KW-1185">Reference proteome</keyword>
<evidence type="ECO:0000313" key="3">
    <source>
        <dbReference type="Proteomes" id="UP000317624"/>
    </source>
</evidence>
<keyword evidence="1" id="KW-0472">Membrane</keyword>
<protein>
    <recommendedName>
        <fullName evidence="4">MFS transporter</fullName>
    </recommendedName>
</protein>
<dbReference type="AlphaFoldDB" id="A0A558C3U4"/>
<evidence type="ECO:0000256" key="1">
    <source>
        <dbReference type="SAM" id="Phobius"/>
    </source>
</evidence>
<feature type="transmembrane region" description="Helical" evidence="1">
    <location>
        <begin position="21"/>
        <end position="39"/>
    </location>
</feature>
<evidence type="ECO:0008006" key="4">
    <source>
        <dbReference type="Google" id="ProtNLM"/>
    </source>
</evidence>
<reference evidence="2 3" key="1">
    <citation type="submission" date="2019-07" db="EMBL/GenBank/DDBJ databases">
        <title>Hymenobacter sp. straun FUR1 Genome sequencing and assembly.</title>
        <authorList>
            <person name="Chhetri G."/>
        </authorList>
    </citation>
    <scope>NUCLEOTIDE SEQUENCE [LARGE SCALE GENOMIC DNA]</scope>
    <source>
        <strain evidence="2 3">Fur1</strain>
    </source>
</reference>
<proteinExistence type="predicted"/>
<evidence type="ECO:0000313" key="2">
    <source>
        <dbReference type="EMBL" id="TVT43469.1"/>
    </source>
</evidence>
<keyword evidence="1" id="KW-0812">Transmembrane</keyword>